<dbReference type="AlphaFoldDB" id="W4G6E8"/>
<evidence type="ECO:0008006" key="2">
    <source>
        <dbReference type="Google" id="ProtNLM"/>
    </source>
</evidence>
<dbReference type="PANTHER" id="PTHR40866">
    <property type="entry name" value="BED-TYPE DOMAIN-CONTAINING PROTEIN"/>
    <property type="match status" value="1"/>
</dbReference>
<gene>
    <name evidence="1" type="ORF">H257_10905</name>
</gene>
<proteinExistence type="predicted"/>
<dbReference type="PANTHER" id="PTHR40866:SF1">
    <property type="entry name" value="BED-TYPE DOMAIN-CONTAINING PROTEIN"/>
    <property type="match status" value="1"/>
</dbReference>
<name>W4G6E8_APHAT</name>
<dbReference type="VEuPathDB" id="FungiDB:H257_10905"/>
<reference evidence="1" key="1">
    <citation type="submission" date="2013-12" db="EMBL/GenBank/DDBJ databases">
        <title>The Genome Sequence of Aphanomyces astaci APO3.</title>
        <authorList>
            <consortium name="The Broad Institute Genomics Platform"/>
            <person name="Russ C."/>
            <person name="Tyler B."/>
            <person name="van West P."/>
            <person name="Dieguez-Uribeondo J."/>
            <person name="Young S.K."/>
            <person name="Zeng Q."/>
            <person name="Gargeya S."/>
            <person name="Fitzgerald M."/>
            <person name="Abouelleil A."/>
            <person name="Alvarado L."/>
            <person name="Chapman S.B."/>
            <person name="Gainer-Dewar J."/>
            <person name="Goldberg J."/>
            <person name="Griggs A."/>
            <person name="Gujja S."/>
            <person name="Hansen M."/>
            <person name="Howarth C."/>
            <person name="Imamovic A."/>
            <person name="Ireland A."/>
            <person name="Larimer J."/>
            <person name="McCowan C."/>
            <person name="Murphy C."/>
            <person name="Pearson M."/>
            <person name="Poon T.W."/>
            <person name="Priest M."/>
            <person name="Roberts A."/>
            <person name="Saif S."/>
            <person name="Shea T."/>
            <person name="Sykes S."/>
            <person name="Wortman J."/>
            <person name="Nusbaum C."/>
            <person name="Birren B."/>
        </authorList>
    </citation>
    <scope>NUCLEOTIDE SEQUENCE [LARGE SCALE GENOMIC DNA]</scope>
    <source>
        <strain evidence="1">APO3</strain>
    </source>
</reference>
<dbReference type="EMBL" id="KI913143">
    <property type="protein sequence ID" value="ETV74866.1"/>
    <property type="molecule type" value="Genomic_DNA"/>
</dbReference>
<dbReference type="OrthoDB" id="123018at2759"/>
<evidence type="ECO:0000313" key="1">
    <source>
        <dbReference type="EMBL" id="ETV74866.1"/>
    </source>
</evidence>
<organism evidence="1">
    <name type="scientific">Aphanomyces astaci</name>
    <name type="common">Crayfish plague agent</name>
    <dbReference type="NCBI Taxonomy" id="112090"/>
    <lineage>
        <taxon>Eukaryota</taxon>
        <taxon>Sar</taxon>
        <taxon>Stramenopiles</taxon>
        <taxon>Oomycota</taxon>
        <taxon>Saprolegniomycetes</taxon>
        <taxon>Saprolegniales</taxon>
        <taxon>Verrucalvaceae</taxon>
        <taxon>Aphanomyces</taxon>
    </lineage>
</organism>
<protein>
    <recommendedName>
        <fullName evidence="2">HAT C-terminal dimerisation domain-containing protein</fullName>
    </recommendedName>
</protein>
<dbReference type="RefSeq" id="XP_009835953.1">
    <property type="nucleotide sequence ID" value="XM_009837651.1"/>
</dbReference>
<dbReference type="GeneID" id="20812901"/>
<sequence length="324" mass="36185">MSHLISCHPDYASLYEGFRPNAADGCAFPLYVSPAYVSLHGWMDLIVSKHMSLSTLSNPRPRSNLPKRFGLVFDGWSSDGASFYCVLATFCKNGELHTPIPAFAPMLDEGDLSAAQHVGFLAATLELYGRTINPVTFLVGDNLLHRLNLVVHQFLDNHESILDSIHAMMLRCRTAALEVIQGFTIILQLHDLAMNEARALQGTLVERFSGMASYLSPHATLECERAALAPFEVVRPSPSPSCLAMKDLQAKRAKLNERIVMEYENLRCVLPTSNIIECLFSKAKLVYTSLRQRLAPESLEILMFLGANRAYWNTLTVEQVRKKQ</sequence>
<accession>W4G6E8</accession>